<dbReference type="SUPFAM" id="SSF54403">
    <property type="entry name" value="Cystatin/monellin"/>
    <property type="match status" value="1"/>
</dbReference>
<dbReference type="SMART" id="SM00043">
    <property type="entry name" value="CY"/>
    <property type="match status" value="1"/>
</dbReference>
<keyword evidence="12" id="KW-1185">Reference proteome</keyword>
<keyword evidence="6" id="KW-0391">Immunity</keyword>
<accession>A0AAY4BXN1</accession>
<dbReference type="InterPro" id="IPR000010">
    <property type="entry name" value="Cystatin_dom"/>
</dbReference>
<dbReference type="AlphaFoldDB" id="A0AAY4BXN1"/>
<evidence type="ECO:0000256" key="4">
    <source>
        <dbReference type="ARBA" id="ARBA00022690"/>
    </source>
</evidence>
<evidence type="ECO:0000256" key="2">
    <source>
        <dbReference type="ARBA" id="ARBA00009403"/>
    </source>
</evidence>
<dbReference type="InterPro" id="IPR046350">
    <property type="entry name" value="Cystatin_sf"/>
</dbReference>
<dbReference type="Proteomes" id="UP000694580">
    <property type="component" value="Chromosome 6"/>
</dbReference>
<evidence type="ECO:0000313" key="11">
    <source>
        <dbReference type="Ensembl" id="ENSDCDP00010025584.1"/>
    </source>
</evidence>
<gene>
    <name evidence="11" type="primary">LOC114792295</name>
</gene>
<dbReference type="GeneID" id="114792295"/>
<dbReference type="GO" id="GO:0004869">
    <property type="term" value="F:cysteine-type endopeptidase inhibitor activity"/>
    <property type="evidence" value="ECO:0007669"/>
    <property type="project" value="UniProtKB-KW"/>
</dbReference>
<reference evidence="11" key="2">
    <citation type="submission" date="2025-08" db="UniProtKB">
        <authorList>
            <consortium name="Ensembl"/>
        </authorList>
    </citation>
    <scope>IDENTIFICATION</scope>
</reference>
<comment type="similarity">
    <text evidence="2">Belongs to the cystatin family.</text>
</comment>
<evidence type="ECO:0000313" key="12">
    <source>
        <dbReference type="Proteomes" id="UP000694580"/>
    </source>
</evidence>
<dbReference type="Gene3D" id="3.10.450.10">
    <property type="match status" value="1"/>
</dbReference>
<dbReference type="Pfam" id="PF00031">
    <property type="entry name" value="Cystatin"/>
    <property type="match status" value="1"/>
</dbReference>
<reference evidence="11" key="3">
    <citation type="submission" date="2025-09" db="UniProtKB">
        <authorList>
            <consortium name="Ensembl"/>
        </authorList>
    </citation>
    <scope>IDENTIFICATION</scope>
</reference>
<proteinExistence type="inferred from homology"/>
<dbReference type="FunFam" id="3.10.450.10:FF:000001">
    <property type="entry name" value="Cystatin-A"/>
    <property type="match status" value="1"/>
</dbReference>
<keyword evidence="3" id="KW-0963">Cytoplasm</keyword>
<dbReference type="PRINTS" id="PR00295">
    <property type="entry name" value="STEFINA"/>
</dbReference>
<name>A0AAY4BXN1_9TELE</name>
<dbReference type="PANTHER" id="PTHR11414">
    <property type="entry name" value="CYSTATIN FAMILY MEMBER"/>
    <property type="match status" value="1"/>
</dbReference>
<keyword evidence="5" id="KW-0789">Thiol protease inhibitor</keyword>
<feature type="domain" description="Cystatin" evidence="10">
    <location>
        <begin position="2"/>
        <end position="99"/>
    </location>
</feature>
<dbReference type="InterPro" id="IPR001713">
    <property type="entry name" value="Prot_inh_stefin"/>
</dbReference>
<evidence type="ECO:0000259" key="10">
    <source>
        <dbReference type="SMART" id="SM00043"/>
    </source>
</evidence>
<evidence type="ECO:0000256" key="3">
    <source>
        <dbReference type="ARBA" id="ARBA00022490"/>
    </source>
</evidence>
<dbReference type="RefSeq" id="XP_028839121.1">
    <property type="nucleotide sequence ID" value="XM_028983288.1"/>
</dbReference>
<evidence type="ECO:0000256" key="8">
    <source>
        <dbReference type="ARBA" id="ARBA00041437"/>
    </source>
</evidence>
<organism evidence="11 12">
    <name type="scientific">Denticeps clupeoides</name>
    <name type="common">denticle herring</name>
    <dbReference type="NCBI Taxonomy" id="299321"/>
    <lineage>
        <taxon>Eukaryota</taxon>
        <taxon>Metazoa</taxon>
        <taxon>Chordata</taxon>
        <taxon>Craniata</taxon>
        <taxon>Vertebrata</taxon>
        <taxon>Euteleostomi</taxon>
        <taxon>Actinopterygii</taxon>
        <taxon>Neopterygii</taxon>
        <taxon>Teleostei</taxon>
        <taxon>Clupei</taxon>
        <taxon>Clupeiformes</taxon>
        <taxon>Denticipitoidei</taxon>
        <taxon>Denticipitidae</taxon>
        <taxon>Denticeps</taxon>
    </lineage>
</organism>
<evidence type="ECO:0000256" key="5">
    <source>
        <dbReference type="ARBA" id="ARBA00022704"/>
    </source>
</evidence>
<dbReference type="PANTHER" id="PTHR11414:SF21">
    <property type="entry name" value="CYSTATIN 14A, TANDEM DUPLICATE 1-RELATED"/>
    <property type="match status" value="1"/>
</dbReference>
<dbReference type="GO" id="GO:0071220">
    <property type="term" value="P:cellular response to bacterial lipoprotein"/>
    <property type="evidence" value="ECO:0007669"/>
    <property type="project" value="UniProtKB-ARBA"/>
</dbReference>
<evidence type="ECO:0000256" key="7">
    <source>
        <dbReference type="ARBA" id="ARBA00040677"/>
    </source>
</evidence>
<sequence length="99" mass="11059">MPLCGGTGEERDATPEVQNICDEVKPHAEEKAGKQFDTFTAVKYSSQVVAGTNYFIKVHVGEEEYMHLRVHKSLPHDGSKRTLHSIQSAKTKHDPIGHF</sequence>
<dbReference type="Ensembl" id="ENSDCDT00010031691.1">
    <property type="protein sequence ID" value="ENSDCDP00010025584.1"/>
    <property type="gene ID" value="ENSDCDG00010016270.1"/>
</dbReference>
<dbReference type="PROSITE" id="PS00287">
    <property type="entry name" value="CYSTATIN"/>
    <property type="match status" value="1"/>
</dbReference>
<reference evidence="11 12" key="1">
    <citation type="submission" date="2020-06" db="EMBL/GenBank/DDBJ databases">
        <authorList>
            <consortium name="Wellcome Sanger Institute Data Sharing"/>
        </authorList>
    </citation>
    <scope>NUCLEOTIDE SEQUENCE [LARGE SCALE GENOMIC DNA]</scope>
</reference>
<protein>
    <recommendedName>
        <fullName evidence="7">Cystatin-B</fullName>
    </recommendedName>
    <alternativeName>
        <fullName evidence="8">Stefin-B</fullName>
    </alternativeName>
</protein>
<comment type="subcellular location">
    <subcellularLocation>
        <location evidence="1">Cytoplasm</location>
    </subcellularLocation>
</comment>
<evidence type="ECO:0000256" key="1">
    <source>
        <dbReference type="ARBA" id="ARBA00004496"/>
    </source>
</evidence>
<evidence type="ECO:0000256" key="6">
    <source>
        <dbReference type="ARBA" id="ARBA00022859"/>
    </source>
</evidence>
<evidence type="ECO:0000256" key="9">
    <source>
        <dbReference type="SAM" id="MobiDB-lite"/>
    </source>
</evidence>
<dbReference type="InterPro" id="IPR018073">
    <property type="entry name" value="Prot_inh_cystat_CS"/>
</dbReference>
<feature type="region of interest" description="Disordered" evidence="9">
    <location>
        <begin position="76"/>
        <end position="99"/>
    </location>
</feature>
<dbReference type="CDD" id="cd00042">
    <property type="entry name" value="CY"/>
    <property type="match status" value="1"/>
</dbReference>
<keyword evidence="4" id="KW-0646">Protease inhibitor</keyword>
<dbReference type="GO" id="GO:0005829">
    <property type="term" value="C:cytosol"/>
    <property type="evidence" value="ECO:0007669"/>
    <property type="project" value="TreeGrafter"/>
</dbReference>
<dbReference type="GeneTree" id="ENSGT00940000154826"/>
<dbReference type="GO" id="GO:0002376">
    <property type="term" value="P:immune system process"/>
    <property type="evidence" value="ECO:0007669"/>
    <property type="project" value="UniProtKB-KW"/>
</dbReference>